<protein>
    <submittedName>
        <fullName evidence="6">Uncharacterized rna-binding isoform 2</fullName>
    </submittedName>
</protein>
<dbReference type="InterPro" id="IPR050825">
    <property type="entry name" value="RBM42_RBP45_47-like"/>
</dbReference>
<accession>A0A078AV80</accession>
<dbReference type="GO" id="GO:0005829">
    <property type="term" value="C:cytosol"/>
    <property type="evidence" value="ECO:0007669"/>
    <property type="project" value="TreeGrafter"/>
</dbReference>
<dbReference type="InterPro" id="IPR012677">
    <property type="entry name" value="Nucleotide-bd_a/b_plait_sf"/>
</dbReference>
<dbReference type="PANTHER" id="PTHR47640:SF10">
    <property type="entry name" value="TRNA SELENOCYSTEINE 1-ASSOCIATED PROTEIN 1-RELATED"/>
    <property type="match status" value="1"/>
</dbReference>
<gene>
    <name evidence="6" type="primary">Contig8586.g9159</name>
    <name evidence="6" type="ORF">STYLEM_14996</name>
</gene>
<dbReference type="InterPro" id="IPR035979">
    <property type="entry name" value="RBD_domain_sf"/>
</dbReference>
<dbReference type="SUPFAM" id="SSF54928">
    <property type="entry name" value="RNA-binding domain, RBD"/>
    <property type="match status" value="2"/>
</dbReference>
<dbReference type="Proteomes" id="UP000039865">
    <property type="component" value="Unassembled WGS sequence"/>
</dbReference>
<dbReference type="PROSITE" id="PS50102">
    <property type="entry name" value="RRM"/>
    <property type="match status" value="2"/>
</dbReference>
<evidence type="ECO:0000256" key="2">
    <source>
        <dbReference type="ARBA" id="ARBA00022884"/>
    </source>
</evidence>
<keyword evidence="7" id="KW-1185">Reference proteome</keyword>
<evidence type="ECO:0000313" key="6">
    <source>
        <dbReference type="EMBL" id="CDW85906.1"/>
    </source>
</evidence>
<dbReference type="AlphaFoldDB" id="A0A078AV80"/>
<dbReference type="FunFam" id="3.30.70.330:FF:000159">
    <property type="entry name" value="tRNA selenocysteine 1-associated protein 1"/>
    <property type="match status" value="1"/>
</dbReference>
<dbReference type="Gene3D" id="3.30.70.330">
    <property type="match status" value="2"/>
</dbReference>
<dbReference type="InterPro" id="IPR000504">
    <property type="entry name" value="RRM_dom"/>
</dbReference>
<keyword evidence="2 3" id="KW-0694">RNA-binding</keyword>
<reference evidence="6 7" key="1">
    <citation type="submission" date="2014-06" db="EMBL/GenBank/DDBJ databases">
        <authorList>
            <person name="Swart Estienne"/>
        </authorList>
    </citation>
    <scope>NUCLEOTIDE SEQUENCE [LARGE SCALE GENOMIC DNA]</scope>
    <source>
        <strain evidence="6 7">130c</strain>
    </source>
</reference>
<feature type="region of interest" description="Disordered" evidence="4">
    <location>
        <begin position="466"/>
        <end position="485"/>
    </location>
</feature>
<dbReference type="FunCoup" id="A0A078AV80">
    <property type="interactions" value="52"/>
</dbReference>
<dbReference type="EMBL" id="CCKQ01014156">
    <property type="protein sequence ID" value="CDW85906.1"/>
    <property type="molecule type" value="Genomic_DNA"/>
</dbReference>
<name>A0A078AV80_STYLE</name>
<organism evidence="6 7">
    <name type="scientific">Stylonychia lemnae</name>
    <name type="common">Ciliate</name>
    <dbReference type="NCBI Taxonomy" id="5949"/>
    <lineage>
        <taxon>Eukaryota</taxon>
        <taxon>Sar</taxon>
        <taxon>Alveolata</taxon>
        <taxon>Ciliophora</taxon>
        <taxon>Intramacronucleata</taxon>
        <taxon>Spirotrichea</taxon>
        <taxon>Stichotrichia</taxon>
        <taxon>Sporadotrichida</taxon>
        <taxon>Oxytrichidae</taxon>
        <taxon>Stylonychinae</taxon>
        <taxon>Stylonychia</taxon>
    </lineage>
</organism>
<dbReference type="Pfam" id="PF00076">
    <property type="entry name" value="RRM_1"/>
    <property type="match status" value="2"/>
</dbReference>
<feature type="region of interest" description="Disordered" evidence="4">
    <location>
        <begin position="395"/>
        <end position="414"/>
    </location>
</feature>
<feature type="domain" description="RRM" evidence="5">
    <location>
        <begin position="141"/>
        <end position="220"/>
    </location>
</feature>
<keyword evidence="1" id="KW-0677">Repeat</keyword>
<dbReference type="SMART" id="SM00360">
    <property type="entry name" value="RRM"/>
    <property type="match status" value="2"/>
</dbReference>
<dbReference type="OrthoDB" id="312987at2759"/>
<dbReference type="GO" id="GO:0003729">
    <property type="term" value="F:mRNA binding"/>
    <property type="evidence" value="ECO:0007669"/>
    <property type="project" value="InterPro"/>
</dbReference>
<evidence type="ECO:0000259" key="5">
    <source>
        <dbReference type="PROSITE" id="PS50102"/>
    </source>
</evidence>
<evidence type="ECO:0000256" key="3">
    <source>
        <dbReference type="PROSITE-ProRule" id="PRU00176"/>
    </source>
</evidence>
<evidence type="ECO:0000313" key="7">
    <source>
        <dbReference type="Proteomes" id="UP000039865"/>
    </source>
</evidence>
<feature type="domain" description="RRM" evidence="5">
    <location>
        <begin position="28"/>
        <end position="108"/>
    </location>
</feature>
<proteinExistence type="predicted"/>
<dbReference type="PANTHER" id="PTHR47640">
    <property type="entry name" value="TRNA SELENOCYSTEINE 1-ASSOCIATED PROTEIN 1-RELATED-RELATED"/>
    <property type="match status" value="1"/>
</dbReference>
<sequence length="514" mass="58673">MNSQNTVAPTTTILNPETQSLQQPQGSKTLWIGDIEPWMDESYTSNLFNGIALVVSVKLIRDKNKGTPVGYGFVEFASHDIAKQVFQNLNGSPIPGTTKIFKLNWASHQANGVGKNHQMNNHCNNHSSNQNGFGNQQQADHQIYVGDLDANVNDQMLMVAFQKRYPSVTQAKIIVDPQTKVSKGYGFVKFISQEEQQKALTEMQGKYLLSKPMKINHASQKKDTQLPQNGNPQMKNMVAPIQSQMPPQPFSQPGFYNPLLQPQIFEQFPDPQMNMYPPPYINQPFQNFMQPMQQNQGYYQPAPLNLSQSGINYFPPYQQPQNWQYDPLQMEPTKSDKIQQYTQLINQLFSKDKSSSLVEQIKALSPQDQSALNQIVSDPEFQILLQQRQQFQQSQQLSQQDQLESSKSENSDNVNNLSIKQESSKQQQNKTGSSSSSQNSQISNQTSKHPKSQIINDPRYNLNQVQMQKQNKETSRSQLNKKRTYQELSKDEVDILGSEFIKEKMQKTELAYLY</sequence>
<dbReference type="InParanoid" id="A0A078AV80"/>
<feature type="region of interest" description="Disordered" evidence="4">
    <location>
        <begin position="420"/>
        <end position="455"/>
    </location>
</feature>
<evidence type="ECO:0000256" key="1">
    <source>
        <dbReference type="ARBA" id="ARBA00022737"/>
    </source>
</evidence>
<dbReference type="CDD" id="cd12344">
    <property type="entry name" value="RRM1_SECp43_like"/>
    <property type="match status" value="1"/>
</dbReference>
<evidence type="ECO:0000256" key="4">
    <source>
        <dbReference type="SAM" id="MobiDB-lite"/>
    </source>
</evidence>
<feature type="compositionally biased region" description="Low complexity" evidence="4">
    <location>
        <begin position="424"/>
        <end position="447"/>
    </location>
</feature>